<feature type="transmembrane region" description="Helical" evidence="9">
    <location>
        <begin position="21"/>
        <end position="44"/>
    </location>
</feature>
<evidence type="ECO:0000256" key="5">
    <source>
        <dbReference type="ARBA" id="ARBA00022741"/>
    </source>
</evidence>
<dbReference type="PANTHER" id="PTHR43065">
    <property type="entry name" value="SENSOR HISTIDINE KINASE"/>
    <property type="match status" value="1"/>
</dbReference>
<dbReference type="SMART" id="SM00388">
    <property type="entry name" value="HisKA"/>
    <property type="match status" value="1"/>
</dbReference>
<dbReference type="InterPro" id="IPR005467">
    <property type="entry name" value="His_kinase_dom"/>
</dbReference>
<dbReference type="Gene3D" id="1.10.287.130">
    <property type="match status" value="1"/>
</dbReference>
<dbReference type="SMART" id="SM00387">
    <property type="entry name" value="HATPase_c"/>
    <property type="match status" value="1"/>
</dbReference>
<dbReference type="PROSITE" id="PS50109">
    <property type="entry name" value="HIS_KIN"/>
    <property type="match status" value="1"/>
</dbReference>
<evidence type="ECO:0000256" key="9">
    <source>
        <dbReference type="SAM" id="Phobius"/>
    </source>
</evidence>
<dbReference type="Proteomes" id="UP001596109">
    <property type="component" value="Unassembled WGS sequence"/>
</dbReference>
<accession>A0ABW0TH32</accession>
<evidence type="ECO:0000256" key="1">
    <source>
        <dbReference type="ARBA" id="ARBA00000085"/>
    </source>
</evidence>
<sequence>MSRYDCLKEVGKIKLSMGKIFFAYFLLPFFLGIFILSTSTSFAMEKTYNIAGDRDLPPFSYIDEDGTLNGISIDIMKKIASDNGLTFTYIPMSIREAEKALKNGTIDAIAGMTYSTGNDEWFDFSDSYFTMSNSLIIPKEKEGIIRSITDIRDQRVVLEERTPVHNMLLNMRNSNLTIITKQYDGLETLLNGHADVFVGNKWTAAFYLKDSQQEKKIVILEEVIEPADYTIAVKKGDEALLLMMNNTLDTLKAKGEINSTIHRWLMPQSDAQITQLKHFIFLLSLVVMAGALVILFIYKWNQRLKKEVNTQTQKLMNLNMHLQKQRQVVADNNAFKEQVLNNIDTGIVTYGLNFKITSFNAKALDVLGLSVHQADNLQGSPLLNQLFHQYKVGTERRENPTIPDTLEINEGTRQKLISYRVIQMFDSQEKQTGYLLSMNDETEKKKLEHKLNSQEKMHALGQLVAGVAHEIRNPLTSIKTFIDLLPKKYNQPKFRESIIEHLPAEVSRLNKIVTDLLDYSRPRPPKKQRYNTVDELTSLLSFLQITIEKKQIVLEQYVEKNLVFYIDPQQIRQVLLNLILNAIDAVEETEEKKITVTIEKETGNTGKITISDTGKGIRKESINRVFEPFYTNKEKGIGLGLSVSYKLVKENNGDIQVHSQPNQGTIFTVLLPLFETEGTKNEISYIDN</sequence>
<keyword evidence="3" id="KW-0597">Phosphoprotein</keyword>
<dbReference type="Pfam" id="PF02518">
    <property type="entry name" value="HATPase_c"/>
    <property type="match status" value="1"/>
</dbReference>
<evidence type="ECO:0000256" key="6">
    <source>
        <dbReference type="ARBA" id="ARBA00022777"/>
    </source>
</evidence>
<dbReference type="RefSeq" id="WP_381430886.1">
    <property type="nucleotide sequence ID" value="NZ_JBHSNO010000002.1"/>
</dbReference>
<comment type="caution">
    <text evidence="11">The sequence shown here is derived from an EMBL/GenBank/DDBJ whole genome shotgun (WGS) entry which is preliminary data.</text>
</comment>
<keyword evidence="9" id="KW-1133">Transmembrane helix</keyword>
<gene>
    <name evidence="11" type="ORF">ACFPRA_03600</name>
</gene>
<dbReference type="CDD" id="cd00082">
    <property type="entry name" value="HisKA"/>
    <property type="match status" value="1"/>
</dbReference>
<dbReference type="SMART" id="SM00062">
    <property type="entry name" value="PBPb"/>
    <property type="match status" value="1"/>
</dbReference>
<keyword evidence="6" id="KW-0418">Kinase</keyword>
<comment type="catalytic activity">
    <reaction evidence="1">
        <text>ATP + protein L-histidine = ADP + protein N-phospho-L-histidine.</text>
        <dbReference type="EC" id="2.7.13.3"/>
    </reaction>
</comment>
<evidence type="ECO:0000256" key="3">
    <source>
        <dbReference type="ARBA" id="ARBA00022553"/>
    </source>
</evidence>
<evidence type="ECO:0000313" key="12">
    <source>
        <dbReference type="Proteomes" id="UP001596109"/>
    </source>
</evidence>
<evidence type="ECO:0000256" key="8">
    <source>
        <dbReference type="ARBA" id="ARBA00023012"/>
    </source>
</evidence>
<dbReference type="Pfam" id="PF00497">
    <property type="entry name" value="SBP_bac_3"/>
    <property type="match status" value="1"/>
</dbReference>
<evidence type="ECO:0000256" key="7">
    <source>
        <dbReference type="ARBA" id="ARBA00022840"/>
    </source>
</evidence>
<keyword evidence="9" id="KW-0812">Transmembrane</keyword>
<dbReference type="Pfam" id="PF00512">
    <property type="entry name" value="HisKA"/>
    <property type="match status" value="1"/>
</dbReference>
<reference evidence="12" key="1">
    <citation type="journal article" date="2019" name="Int. J. Syst. Evol. Microbiol.">
        <title>The Global Catalogue of Microorganisms (GCM) 10K type strain sequencing project: providing services to taxonomists for standard genome sequencing and annotation.</title>
        <authorList>
            <consortium name="The Broad Institute Genomics Platform"/>
            <consortium name="The Broad Institute Genome Sequencing Center for Infectious Disease"/>
            <person name="Wu L."/>
            <person name="Ma J."/>
        </authorList>
    </citation>
    <scope>NUCLEOTIDE SEQUENCE [LARGE SCALE GENOMIC DNA]</scope>
    <source>
        <strain evidence="12">CGMCC 4.1434</strain>
    </source>
</reference>
<dbReference type="PANTHER" id="PTHR43065:SF10">
    <property type="entry name" value="PEROXIDE STRESS-ACTIVATED HISTIDINE KINASE MAK3"/>
    <property type="match status" value="1"/>
</dbReference>
<proteinExistence type="predicted"/>
<name>A0ABW0TH32_9BACL</name>
<dbReference type="SUPFAM" id="SSF55874">
    <property type="entry name" value="ATPase domain of HSP90 chaperone/DNA topoisomerase II/histidine kinase"/>
    <property type="match status" value="1"/>
</dbReference>
<dbReference type="EMBL" id="JBHSNO010000002">
    <property type="protein sequence ID" value="MFC5587991.1"/>
    <property type="molecule type" value="Genomic_DNA"/>
</dbReference>
<dbReference type="SUPFAM" id="SSF53850">
    <property type="entry name" value="Periplasmic binding protein-like II"/>
    <property type="match status" value="1"/>
</dbReference>
<evidence type="ECO:0000256" key="4">
    <source>
        <dbReference type="ARBA" id="ARBA00022679"/>
    </source>
</evidence>
<organism evidence="11 12">
    <name type="scientific">Sporosarcina soli</name>
    <dbReference type="NCBI Taxonomy" id="334736"/>
    <lineage>
        <taxon>Bacteria</taxon>
        <taxon>Bacillati</taxon>
        <taxon>Bacillota</taxon>
        <taxon>Bacilli</taxon>
        <taxon>Bacillales</taxon>
        <taxon>Caryophanaceae</taxon>
        <taxon>Sporosarcina</taxon>
    </lineage>
</organism>
<dbReference type="Gene3D" id="3.40.190.10">
    <property type="entry name" value="Periplasmic binding protein-like II"/>
    <property type="match status" value="2"/>
</dbReference>
<keyword evidence="4" id="KW-0808">Transferase</keyword>
<dbReference type="InterPro" id="IPR004358">
    <property type="entry name" value="Sig_transdc_His_kin-like_C"/>
</dbReference>
<dbReference type="InterPro" id="IPR003594">
    <property type="entry name" value="HATPase_dom"/>
</dbReference>
<feature type="domain" description="Histidine kinase" evidence="10">
    <location>
        <begin position="466"/>
        <end position="675"/>
    </location>
</feature>
<dbReference type="InterPro" id="IPR036097">
    <property type="entry name" value="HisK_dim/P_sf"/>
</dbReference>
<dbReference type="Gene3D" id="3.30.450.20">
    <property type="entry name" value="PAS domain"/>
    <property type="match status" value="1"/>
</dbReference>
<dbReference type="Gene3D" id="3.30.565.10">
    <property type="entry name" value="Histidine kinase-like ATPase, C-terminal domain"/>
    <property type="match status" value="1"/>
</dbReference>
<keyword evidence="7" id="KW-0067">ATP-binding</keyword>
<dbReference type="InterPro" id="IPR001638">
    <property type="entry name" value="Solute-binding_3/MltF_N"/>
</dbReference>
<dbReference type="SUPFAM" id="SSF47384">
    <property type="entry name" value="Homodimeric domain of signal transducing histidine kinase"/>
    <property type="match status" value="1"/>
</dbReference>
<keyword evidence="12" id="KW-1185">Reference proteome</keyword>
<dbReference type="InterPro" id="IPR003661">
    <property type="entry name" value="HisK_dim/P_dom"/>
</dbReference>
<feature type="transmembrane region" description="Helical" evidence="9">
    <location>
        <begin position="279"/>
        <end position="298"/>
    </location>
</feature>
<evidence type="ECO:0000313" key="11">
    <source>
        <dbReference type="EMBL" id="MFC5587991.1"/>
    </source>
</evidence>
<dbReference type="EC" id="2.7.13.3" evidence="2"/>
<dbReference type="InterPro" id="IPR036890">
    <property type="entry name" value="HATPase_C_sf"/>
</dbReference>
<evidence type="ECO:0000259" key="10">
    <source>
        <dbReference type="PROSITE" id="PS50109"/>
    </source>
</evidence>
<keyword evidence="9" id="KW-0472">Membrane</keyword>
<protein>
    <recommendedName>
        <fullName evidence="2">histidine kinase</fullName>
        <ecNumber evidence="2">2.7.13.3</ecNumber>
    </recommendedName>
</protein>
<keyword evidence="8" id="KW-0902">Two-component regulatory system</keyword>
<keyword evidence="5" id="KW-0547">Nucleotide-binding</keyword>
<evidence type="ECO:0000256" key="2">
    <source>
        <dbReference type="ARBA" id="ARBA00012438"/>
    </source>
</evidence>
<dbReference type="PRINTS" id="PR00344">
    <property type="entry name" value="BCTRLSENSOR"/>
</dbReference>